<keyword evidence="1 4" id="KW-0963">Cytoplasm</keyword>
<organism evidence="5 6">
    <name type="scientific">Thermococcus profundus</name>
    <dbReference type="NCBI Taxonomy" id="49899"/>
    <lineage>
        <taxon>Archaea</taxon>
        <taxon>Methanobacteriati</taxon>
        <taxon>Methanobacteriota</taxon>
        <taxon>Thermococci</taxon>
        <taxon>Thermococcales</taxon>
        <taxon>Thermococcaceae</taxon>
        <taxon>Thermococcus</taxon>
    </lineage>
</organism>
<keyword evidence="3 4" id="KW-0687">Ribonucleoprotein</keyword>
<dbReference type="SUPFAM" id="SSF69695">
    <property type="entry name" value="SRP19"/>
    <property type="match status" value="1"/>
</dbReference>
<dbReference type="AlphaFoldDB" id="A0A2Z2M9L7"/>
<dbReference type="GO" id="GO:0008312">
    <property type="term" value="F:7S RNA binding"/>
    <property type="evidence" value="ECO:0007669"/>
    <property type="project" value="UniProtKB-UniRule"/>
</dbReference>
<dbReference type="GO" id="GO:0006614">
    <property type="term" value="P:SRP-dependent cotranslational protein targeting to membrane"/>
    <property type="evidence" value="ECO:0007669"/>
    <property type="project" value="InterPro"/>
</dbReference>
<name>A0A2Z2M9L7_THEPR</name>
<evidence type="ECO:0000313" key="6">
    <source>
        <dbReference type="Proteomes" id="UP000250179"/>
    </source>
</evidence>
<comment type="similarity">
    <text evidence="4">Belongs to the SRP19 family.</text>
</comment>
<dbReference type="GeneID" id="33320407"/>
<dbReference type="InterPro" id="IPR022938">
    <property type="entry name" value="SRP19_arc-type"/>
</dbReference>
<keyword evidence="4" id="KW-0694">RNA-binding</keyword>
<accession>A0A2Z2M9L7</accession>
<keyword evidence="2 4" id="KW-0733">Signal recognition particle</keyword>
<dbReference type="NCBIfam" id="NF002993">
    <property type="entry name" value="PRK03745.1"/>
    <property type="match status" value="1"/>
</dbReference>
<gene>
    <name evidence="4" type="primary">srp19</name>
    <name evidence="5" type="ORF">A3L09_08280</name>
</gene>
<comment type="function">
    <text evidence="4">Involved in targeting and insertion of nascent membrane proteins into the cytoplasmic membrane. Binds directly to 7S RNA and mediates binding of the 54 kDa subunit of the SRP.</text>
</comment>
<dbReference type="KEGG" id="tprf:A3L09_08280"/>
<dbReference type="Proteomes" id="UP000250179">
    <property type="component" value="Chromosome"/>
</dbReference>
<evidence type="ECO:0000256" key="1">
    <source>
        <dbReference type="ARBA" id="ARBA00022490"/>
    </source>
</evidence>
<dbReference type="RefSeq" id="WP_088858507.1">
    <property type="nucleotide sequence ID" value="NZ_CP014862.1"/>
</dbReference>
<dbReference type="InterPro" id="IPR002778">
    <property type="entry name" value="Signal_recog_particle_SRP19"/>
</dbReference>
<evidence type="ECO:0000313" key="5">
    <source>
        <dbReference type="EMBL" id="ASJ03250.1"/>
    </source>
</evidence>
<dbReference type="InterPro" id="IPR036521">
    <property type="entry name" value="SRP19-like_sf"/>
</dbReference>
<dbReference type="Pfam" id="PF01922">
    <property type="entry name" value="SRP19"/>
    <property type="match status" value="1"/>
</dbReference>
<sequence>MSKFVVWPNELDSRLPRKYGRIIPKTVAVRAPSLREIEDASEVLGFRIIEKDPTKLNPRLAGIEEEYRTLGRLVIESQYGKSKSLRMIAEKIRELRKRTEVRKSKRKKR</sequence>
<protein>
    <recommendedName>
        <fullName evidence="4">Signal recognition particle 19 kDa protein</fullName>
        <shortName evidence="4">SRP19</shortName>
    </recommendedName>
</protein>
<evidence type="ECO:0000256" key="2">
    <source>
        <dbReference type="ARBA" id="ARBA00023135"/>
    </source>
</evidence>
<evidence type="ECO:0000256" key="3">
    <source>
        <dbReference type="ARBA" id="ARBA00023274"/>
    </source>
</evidence>
<keyword evidence="6" id="KW-1185">Reference proteome</keyword>
<comment type="subunit">
    <text evidence="4">Part of the signal recognition particle protein translocation system, which is composed of SRP and FtsY. Archaeal SRP consists of a 7S RNA molecule of 300 nucleotides and two protein subunits: SRP54 and SRP19.</text>
</comment>
<dbReference type="GO" id="GO:0048500">
    <property type="term" value="C:signal recognition particle"/>
    <property type="evidence" value="ECO:0007669"/>
    <property type="project" value="UniProtKB-UniRule"/>
</dbReference>
<evidence type="ECO:0000256" key="4">
    <source>
        <dbReference type="HAMAP-Rule" id="MF_00305"/>
    </source>
</evidence>
<comment type="subcellular location">
    <subcellularLocation>
        <location evidence="4">Cytoplasm</location>
    </subcellularLocation>
</comment>
<dbReference type="EMBL" id="CP014862">
    <property type="protein sequence ID" value="ASJ03250.1"/>
    <property type="molecule type" value="Genomic_DNA"/>
</dbReference>
<dbReference type="HAMAP" id="MF_00305">
    <property type="entry name" value="SRP19"/>
    <property type="match status" value="1"/>
</dbReference>
<dbReference type="OrthoDB" id="56356at2157"/>
<reference evidence="5 6" key="1">
    <citation type="submission" date="2016-03" db="EMBL/GenBank/DDBJ databases">
        <title>Complete genome sequence of Thermococcus profundus strain DT5432.</title>
        <authorList>
            <person name="Oger P.M."/>
        </authorList>
    </citation>
    <scope>NUCLEOTIDE SEQUENCE [LARGE SCALE GENOMIC DNA]</scope>
    <source>
        <strain evidence="5 6">DT 5432</strain>
    </source>
</reference>
<dbReference type="Gene3D" id="3.30.56.30">
    <property type="entry name" value="Signal recognition particle, SRP19-like subunit"/>
    <property type="match status" value="1"/>
</dbReference>
<proteinExistence type="inferred from homology"/>